<evidence type="ECO:0000256" key="1">
    <source>
        <dbReference type="SAM" id="MobiDB-lite"/>
    </source>
</evidence>
<feature type="compositionally biased region" description="Polar residues" evidence="1">
    <location>
        <begin position="473"/>
        <end position="495"/>
    </location>
</feature>
<feature type="compositionally biased region" description="Low complexity" evidence="1">
    <location>
        <begin position="113"/>
        <end position="122"/>
    </location>
</feature>
<name>A0A0G4EKT8_VITBC</name>
<proteinExistence type="predicted"/>
<protein>
    <submittedName>
        <fullName evidence="2">Uncharacterized protein</fullName>
    </submittedName>
</protein>
<dbReference type="AlphaFoldDB" id="A0A0G4EKT8"/>
<feature type="region of interest" description="Disordered" evidence="1">
    <location>
        <begin position="102"/>
        <end position="166"/>
    </location>
</feature>
<dbReference type="EMBL" id="CDMY01000255">
    <property type="protein sequence ID" value="CEL97186.1"/>
    <property type="molecule type" value="Genomic_DNA"/>
</dbReference>
<dbReference type="VEuPathDB" id="CryptoDB:Vbra_12164"/>
<feature type="compositionally biased region" description="Pro residues" evidence="1">
    <location>
        <begin position="279"/>
        <end position="291"/>
    </location>
</feature>
<sequence>MPLVLRTSLAQLCSRSRHLQQLMLVLLRGRCRYQRTSCFGPARVSEAPGNGQCNHDRALLVLEEIPDAAHVANVISTALQQVPSSAQAAAAAASALSSSAAAMPSQPFPLTPSLPTTTPHPSAQAPALTPVSVADGAAAAGSGERAADTQEGGAGQKGDDGAEEGVREGRYRDDLLVELFEELKIADPIHYAWCEGADTFTRVYRALHDANVANPMKVLRIVGRALAQQTQPPHSHRPTDPSVCVSSGQPADGAGAVGDSDDHEAMQLANDEAADPAPSSHPPAPPLPRQPPASQGEPAGAISLEDMERFWREQYTALTGQMRPIAPPNPQHGGGGAADDDDEDMERFCWERYTELTGQVPPIAPLNPQAGGWASAAVAASSGPLPAASTTATPVVGDSSVPPMTLFPPGRVFLGPLRPPPCPWPFAPPMAVNHNTPARPPHIPMASIMAPPPGQMMMHPSAAGGARMMLPSATRTGQQAPSVQTTGGAPTTGNG</sequence>
<evidence type="ECO:0000313" key="3">
    <source>
        <dbReference type="Proteomes" id="UP000041254"/>
    </source>
</evidence>
<feature type="region of interest" description="Disordered" evidence="1">
    <location>
        <begin position="227"/>
        <end position="299"/>
    </location>
</feature>
<keyword evidence="3" id="KW-1185">Reference proteome</keyword>
<feature type="compositionally biased region" description="Basic and acidic residues" evidence="1">
    <location>
        <begin position="157"/>
        <end position="166"/>
    </location>
</feature>
<accession>A0A0G4EKT8</accession>
<gene>
    <name evidence="2" type="ORF">Vbra_12164</name>
</gene>
<feature type="region of interest" description="Disordered" evidence="1">
    <location>
        <begin position="471"/>
        <end position="495"/>
    </location>
</feature>
<dbReference type="Proteomes" id="UP000041254">
    <property type="component" value="Unassembled WGS sequence"/>
</dbReference>
<feature type="compositionally biased region" description="Low complexity" evidence="1">
    <location>
        <begin position="134"/>
        <end position="144"/>
    </location>
</feature>
<dbReference type="InParanoid" id="A0A0G4EKT8"/>
<organism evidence="2 3">
    <name type="scientific">Vitrella brassicaformis (strain CCMP3155)</name>
    <dbReference type="NCBI Taxonomy" id="1169540"/>
    <lineage>
        <taxon>Eukaryota</taxon>
        <taxon>Sar</taxon>
        <taxon>Alveolata</taxon>
        <taxon>Colpodellida</taxon>
        <taxon>Vitrellaceae</taxon>
        <taxon>Vitrella</taxon>
    </lineage>
</organism>
<reference evidence="2 3" key="1">
    <citation type="submission" date="2014-11" db="EMBL/GenBank/DDBJ databases">
        <authorList>
            <person name="Zhu J."/>
            <person name="Qi W."/>
            <person name="Song R."/>
        </authorList>
    </citation>
    <scope>NUCLEOTIDE SEQUENCE [LARGE SCALE GENOMIC DNA]</scope>
</reference>
<evidence type="ECO:0000313" key="2">
    <source>
        <dbReference type="EMBL" id="CEL97186.1"/>
    </source>
</evidence>